<keyword evidence="1" id="KW-0812">Transmembrane</keyword>
<organism evidence="2 3">
    <name type="scientific">Asticcacaulis benevestitus DSM 16100 = ATCC BAA-896</name>
    <dbReference type="NCBI Taxonomy" id="1121022"/>
    <lineage>
        <taxon>Bacteria</taxon>
        <taxon>Pseudomonadati</taxon>
        <taxon>Pseudomonadota</taxon>
        <taxon>Alphaproteobacteria</taxon>
        <taxon>Caulobacterales</taxon>
        <taxon>Caulobacteraceae</taxon>
        <taxon>Asticcacaulis</taxon>
    </lineage>
</organism>
<name>V4Q2Q6_9CAUL</name>
<keyword evidence="1" id="KW-1133">Transmembrane helix</keyword>
<dbReference type="eggNOG" id="ENOG5032X2M">
    <property type="taxonomic scope" value="Bacteria"/>
</dbReference>
<comment type="caution">
    <text evidence="2">The sequence shown here is derived from an EMBL/GenBank/DDBJ whole genome shotgun (WGS) entry which is preliminary data.</text>
</comment>
<dbReference type="RefSeq" id="WP_018079919.1">
    <property type="nucleotide sequence ID" value="NZ_AQWM01000001.1"/>
</dbReference>
<dbReference type="STRING" id="1121022.GCA_000376105_00238"/>
<keyword evidence="3" id="KW-1185">Reference proteome</keyword>
<gene>
    <name evidence="2" type="ORF">ABENE_04655</name>
</gene>
<evidence type="ECO:0000256" key="1">
    <source>
        <dbReference type="SAM" id="Phobius"/>
    </source>
</evidence>
<feature type="transmembrane region" description="Helical" evidence="1">
    <location>
        <begin position="258"/>
        <end position="284"/>
    </location>
</feature>
<evidence type="ECO:0008006" key="4">
    <source>
        <dbReference type="Google" id="ProtNLM"/>
    </source>
</evidence>
<accession>V4Q2Q6</accession>
<sequence length="301" mass="32491">MNLTFDFAFEGFRLIRERPKLIAFWGALTLLWWGAMWGIMVAMAGPALATLMKMTSYDPQVIQTLTEQLLPALGVCAPIYVVMSSILVCAICRASMGQRDDRFGFLKLGMDEIRMMGVRGGTLLTLAGVFIGFGTVGSLFAALVNASSPQAAAAAQSLSSILALGTFVWLSLRLSLNNPQSFESQRINLFGSFSMTQDRFWSLFTGYAAAMALALVVQFLCDKIIEAVQVLSLGLKVTGDMVPPDPTTLTSFLSPASLIYFVLSYAIVAPLTSAIQFGAPVAAYKILRGKVALLPDQEAAR</sequence>
<dbReference type="AlphaFoldDB" id="V4Q2Q6"/>
<feature type="transmembrane region" description="Helical" evidence="1">
    <location>
        <begin position="150"/>
        <end position="172"/>
    </location>
</feature>
<proteinExistence type="predicted"/>
<dbReference type="Proteomes" id="UP000017837">
    <property type="component" value="Unassembled WGS sequence"/>
</dbReference>
<protein>
    <recommendedName>
        <fullName evidence="4">Glycerophosphoryl diester phosphodiesterase membrane domain-containing protein</fullName>
    </recommendedName>
</protein>
<feature type="transmembrane region" description="Helical" evidence="1">
    <location>
        <begin position="200"/>
        <end position="220"/>
    </location>
</feature>
<keyword evidence="1" id="KW-0472">Membrane</keyword>
<feature type="transmembrane region" description="Helical" evidence="1">
    <location>
        <begin position="69"/>
        <end position="92"/>
    </location>
</feature>
<feature type="transmembrane region" description="Helical" evidence="1">
    <location>
        <begin position="21"/>
        <end position="49"/>
    </location>
</feature>
<feature type="transmembrane region" description="Helical" evidence="1">
    <location>
        <begin position="123"/>
        <end position="144"/>
    </location>
</feature>
<dbReference type="EMBL" id="AWGB01000006">
    <property type="protein sequence ID" value="ESQ93984.1"/>
    <property type="molecule type" value="Genomic_DNA"/>
</dbReference>
<dbReference type="PATRIC" id="fig|1121022.4.peg.924"/>
<reference evidence="2 3" key="1">
    <citation type="journal article" date="2014" name="Nature">
        <title>Sequential evolution of bacterial morphology by co-option of a developmental regulator.</title>
        <authorList>
            <person name="Jiang C."/>
            <person name="Brown P.J."/>
            <person name="Ducret A."/>
            <person name="Brun Y.V."/>
        </authorList>
    </citation>
    <scope>NUCLEOTIDE SEQUENCE [LARGE SCALE GENOMIC DNA]</scope>
    <source>
        <strain evidence="2 3">DSM 16100</strain>
    </source>
</reference>
<dbReference type="OrthoDB" id="7617808at2"/>
<evidence type="ECO:0000313" key="2">
    <source>
        <dbReference type="EMBL" id="ESQ93984.1"/>
    </source>
</evidence>
<evidence type="ECO:0000313" key="3">
    <source>
        <dbReference type="Proteomes" id="UP000017837"/>
    </source>
</evidence>